<dbReference type="Pfam" id="PF05721">
    <property type="entry name" value="PhyH"/>
    <property type="match status" value="1"/>
</dbReference>
<dbReference type="VEuPathDB" id="FungiDB:BON22_3335"/>
<sequence>MTHISNSEYQGLTTTKTLHRLSFYTLDTDVKEREADATPSLQETKKVELKIPEDKPEVPKVTIDELTLSKEAGTVEAVSSILEKYGVCVVKNLFNKEQVSRINSDLNPEFEARKNDPRLFPKETIRVTASVARSPAVVREVLNNPLHVAISEKFLAKKNAFWIGENINIGYSPSIVSSSIGFRVGPGSQLQALHRDDHSEHNVNVETEEYIYGRETQVGISVALSNVTRENGGTRFIPGSHLWDHLRQPHEEDCIQVEGLEEGDAFFMLGSVFHGASRNLTKDEFRTLLILFMCSSTSRQKENIYLETPIEYWRQFTPQEMRLLGLSMSEPFSNMLELQDPLIKIKPGYVRRSNYSDVCKVVRI</sequence>
<dbReference type="GO" id="GO:0046872">
    <property type="term" value="F:metal ion binding"/>
    <property type="evidence" value="ECO:0007669"/>
    <property type="project" value="UniProtKB-KW"/>
</dbReference>
<evidence type="ECO:0000256" key="1">
    <source>
        <dbReference type="ARBA" id="ARBA00001962"/>
    </source>
</evidence>
<evidence type="ECO:0000256" key="6">
    <source>
        <dbReference type="ARBA" id="ARBA00023002"/>
    </source>
</evidence>
<evidence type="ECO:0000256" key="5">
    <source>
        <dbReference type="ARBA" id="ARBA00022964"/>
    </source>
</evidence>
<keyword evidence="4" id="KW-0479">Metal-binding</keyword>
<dbReference type="OrthoDB" id="445007at2759"/>
<evidence type="ECO:0000313" key="8">
    <source>
        <dbReference type="EMBL" id="CDR44626.1"/>
    </source>
</evidence>
<comment type="subunit">
    <text evidence="3">Homodimer.</text>
</comment>
<comment type="similarity">
    <text evidence="2">Belongs to the PhyH family.</text>
</comment>
<comment type="cofactor">
    <cofactor evidence="1">
        <name>Fe cation</name>
        <dbReference type="ChEBI" id="CHEBI:24875"/>
    </cofactor>
</comment>
<keyword evidence="7" id="KW-0408">Iron</keyword>
<gene>
    <name evidence="8" type="ORF">CYFA0S_15e00738g</name>
</gene>
<dbReference type="Gene3D" id="2.60.120.620">
    <property type="entry name" value="q2cbj1_9rhob like domain"/>
    <property type="match status" value="1"/>
</dbReference>
<evidence type="ECO:0000256" key="2">
    <source>
        <dbReference type="ARBA" id="ARBA00005830"/>
    </source>
</evidence>
<keyword evidence="6" id="KW-0560">Oxidoreductase</keyword>
<dbReference type="EMBL" id="LK052900">
    <property type="protein sequence ID" value="CDR44626.1"/>
    <property type="molecule type" value="Genomic_DNA"/>
</dbReference>
<dbReference type="InterPro" id="IPR008775">
    <property type="entry name" value="Phytyl_CoA_dOase-like"/>
</dbReference>
<dbReference type="PANTHER" id="PTHR20883">
    <property type="entry name" value="PHYTANOYL-COA DIOXYGENASE DOMAIN CONTAINING 1"/>
    <property type="match status" value="1"/>
</dbReference>
<dbReference type="AlphaFoldDB" id="A0A061BCE9"/>
<accession>A0A061BCE9</accession>
<name>A0A061BCE9_CYBFA</name>
<keyword evidence="5" id="KW-0223">Dioxygenase</keyword>
<dbReference type="PANTHER" id="PTHR20883:SF45">
    <property type="entry name" value="PHYTANOYL-COA DIOXYGENASE FAMILY PROTEIN"/>
    <property type="match status" value="1"/>
</dbReference>
<evidence type="ECO:0000256" key="4">
    <source>
        <dbReference type="ARBA" id="ARBA00022723"/>
    </source>
</evidence>
<protein>
    <submittedName>
        <fullName evidence="8">CYFA0S15e00738g1_1</fullName>
    </submittedName>
</protein>
<organism evidence="8">
    <name type="scientific">Cyberlindnera fabianii</name>
    <name type="common">Yeast</name>
    <name type="synonym">Hansenula fabianii</name>
    <dbReference type="NCBI Taxonomy" id="36022"/>
    <lineage>
        <taxon>Eukaryota</taxon>
        <taxon>Fungi</taxon>
        <taxon>Dikarya</taxon>
        <taxon>Ascomycota</taxon>
        <taxon>Saccharomycotina</taxon>
        <taxon>Saccharomycetes</taxon>
        <taxon>Phaffomycetales</taxon>
        <taxon>Phaffomycetaceae</taxon>
        <taxon>Cyberlindnera</taxon>
    </lineage>
</organism>
<proteinExistence type="inferred from homology"/>
<evidence type="ECO:0000256" key="7">
    <source>
        <dbReference type="ARBA" id="ARBA00023004"/>
    </source>
</evidence>
<dbReference type="PhylomeDB" id="A0A061BCE9"/>
<dbReference type="SUPFAM" id="SSF51197">
    <property type="entry name" value="Clavaminate synthase-like"/>
    <property type="match status" value="1"/>
</dbReference>
<dbReference type="GO" id="GO:0051213">
    <property type="term" value="F:dioxygenase activity"/>
    <property type="evidence" value="ECO:0007669"/>
    <property type="project" value="UniProtKB-KW"/>
</dbReference>
<evidence type="ECO:0000256" key="3">
    <source>
        <dbReference type="ARBA" id="ARBA00011738"/>
    </source>
</evidence>
<reference evidence="8" key="1">
    <citation type="journal article" date="2014" name="Genome Announc.">
        <title>Genome sequence of the yeast Cyberlindnera fabianii (Hansenula fabianii).</title>
        <authorList>
            <person name="Freel K.C."/>
            <person name="Sarilar V."/>
            <person name="Neuveglise C."/>
            <person name="Devillers H."/>
            <person name="Friedrich A."/>
            <person name="Schacherer J."/>
        </authorList>
    </citation>
    <scope>NUCLEOTIDE SEQUENCE</scope>
    <source>
        <strain evidence="8">YJS4271</strain>
    </source>
</reference>